<evidence type="ECO:0000256" key="16">
    <source>
        <dbReference type="ARBA" id="ARBA00029351"/>
    </source>
</evidence>
<evidence type="ECO:0000256" key="3">
    <source>
        <dbReference type="ARBA" id="ARBA00017819"/>
    </source>
</evidence>
<reference evidence="22" key="1">
    <citation type="submission" date="2016-10" db="EMBL/GenBank/DDBJ databases">
        <authorList>
            <person name="Varghese N."/>
            <person name="Submissions S."/>
        </authorList>
    </citation>
    <scope>NUCLEOTIDE SEQUENCE [LARGE SCALE GENOMIC DNA]</scope>
    <source>
        <strain evidence="22">DSM 45460</strain>
    </source>
</reference>
<dbReference type="Gene3D" id="1.10.760.10">
    <property type="entry name" value="Cytochrome c-like domain"/>
    <property type="match status" value="2"/>
</dbReference>
<name>A0A1G9BMN2_ACTMZ</name>
<feature type="transmembrane region" description="Helical" evidence="17">
    <location>
        <begin position="247"/>
        <end position="266"/>
    </location>
</feature>
<dbReference type="PROSITE" id="PS51007">
    <property type="entry name" value="CYTC"/>
    <property type="match status" value="1"/>
</dbReference>
<evidence type="ECO:0000256" key="14">
    <source>
        <dbReference type="ARBA" id="ARBA00023004"/>
    </source>
</evidence>
<evidence type="ECO:0000256" key="2">
    <source>
        <dbReference type="ARBA" id="ARBA00012951"/>
    </source>
</evidence>
<comment type="subunit">
    <text evidence="17">The cytochrome bc1 complex is composed of a cytochrome b (QcrB), the Rieske iron-sulfur protein (QcrA) and a diheme cytochrome c (QcrC) subunit.</text>
</comment>
<feature type="binding site" description="axial binding residue" evidence="19">
    <location>
        <position position="165"/>
    </location>
    <ligand>
        <name>heme c</name>
        <dbReference type="ChEBI" id="CHEBI:61717"/>
        <label>2</label>
    </ligand>
    <ligandPart>
        <name>Fe</name>
        <dbReference type="ChEBI" id="CHEBI:18248"/>
    </ligandPart>
</feature>
<protein>
    <recommendedName>
        <fullName evidence="3 17">Cytochrome bc1 complex cytochrome c subunit</fullName>
        <ecNumber evidence="2 17">7.1.1.8</ecNumber>
    </recommendedName>
</protein>
<dbReference type="InterPro" id="IPR050597">
    <property type="entry name" value="Cytochrome_c_Oxidase_Subunit"/>
</dbReference>
<comment type="PTM">
    <text evidence="18">Binds 2 heme c groups covalently per subunit.</text>
</comment>
<evidence type="ECO:0000256" key="15">
    <source>
        <dbReference type="ARBA" id="ARBA00023136"/>
    </source>
</evidence>
<gene>
    <name evidence="21" type="ORF">SAMN04487820_107242</name>
</gene>
<evidence type="ECO:0000256" key="19">
    <source>
        <dbReference type="PIRSR" id="PIRSR000007-51"/>
    </source>
</evidence>
<keyword evidence="9 17" id="KW-0479">Metal-binding</keyword>
<keyword evidence="5 17" id="KW-1003">Cell membrane</keyword>
<dbReference type="EC" id="7.1.1.8" evidence="2 17"/>
<dbReference type="SUPFAM" id="SSF46626">
    <property type="entry name" value="Cytochrome c"/>
    <property type="match status" value="2"/>
</dbReference>
<comment type="caution">
    <text evidence="17">Lacks conserved residue(s) required for the propagation of feature annotation.</text>
</comment>
<dbReference type="Proteomes" id="UP000199213">
    <property type="component" value="Unassembled WGS sequence"/>
</dbReference>
<accession>A0A1G9BMN2</accession>
<evidence type="ECO:0000256" key="7">
    <source>
        <dbReference type="ARBA" id="ARBA00022660"/>
    </source>
</evidence>
<dbReference type="GO" id="GO:0020037">
    <property type="term" value="F:heme binding"/>
    <property type="evidence" value="ECO:0007669"/>
    <property type="project" value="UniProtKB-UniRule"/>
</dbReference>
<dbReference type="Pfam" id="PF00034">
    <property type="entry name" value="Cytochrom_C"/>
    <property type="match status" value="1"/>
</dbReference>
<evidence type="ECO:0000256" key="10">
    <source>
        <dbReference type="ARBA" id="ARBA00022737"/>
    </source>
</evidence>
<dbReference type="AlphaFoldDB" id="A0A1G9BMN2"/>
<dbReference type="InterPro" id="IPR009152">
    <property type="entry name" value="bc1_cytC-su"/>
</dbReference>
<dbReference type="GO" id="GO:0005506">
    <property type="term" value="F:iron ion binding"/>
    <property type="evidence" value="ECO:0007669"/>
    <property type="project" value="UniProtKB-UniRule"/>
</dbReference>
<evidence type="ECO:0000256" key="9">
    <source>
        <dbReference type="ARBA" id="ARBA00022723"/>
    </source>
</evidence>
<feature type="binding site" description="axial binding residue" evidence="19">
    <location>
        <position position="69"/>
    </location>
    <ligand>
        <name>heme c</name>
        <dbReference type="ChEBI" id="CHEBI:61717"/>
        <label>1</label>
    </ligand>
    <ligandPart>
        <name>Fe</name>
        <dbReference type="ChEBI" id="CHEBI:18248"/>
    </ligandPart>
</feature>
<dbReference type="Pfam" id="PF13442">
    <property type="entry name" value="Cytochrome_CBB3"/>
    <property type="match status" value="1"/>
</dbReference>
<dbReference type="OrthoDB" id="9811281at2"/>
<evidence type="ECO:0000256" key="1">
    <source>
        <dbReference type="ARBA" id="ARBA00004651"/>
    </source>
</evidence>
<evidence type="ECO:0000313" key="22">
    <source>
        <dbReference type="Proteomes" id="UP000199213"/>
    </source>
</evidence>
<evidence type="ECO:0000256" key="13">
    <source>
        <dbReference type="ARBA" id="ARBA00022989"/>
    </source>
</evidence>
<keyword evidence="8 17" id="KW-0812">Transmembrane</keyword>
<proteinExistence type="predicted"/>
<dbReference type="EMBL" id="FNFM01000007">
    <property type="protein sequence ID" value="SDK40673.1"/>
    <property type="molecule type" value="Genomic_DNA"/>
</dbReference>
<keyword evidence="6 17" id="KW-0349">Heme</keyword>
<comment type="catalytic activity">
    <reaction evidence="16 17">
        <text>a quinol + 2 Fe(III)-[cytochrome c](out) = a quinone + 2 Fe(II)-[cytochrome c](out) + 2 H(+)(out)</text>
        <dbReference type="Rhea" id="RHEA:11484"/>
        <dbReference type="Rhea" id="RHEA-COMP:10350"/>
        <dbReference type="Rhea" id="RHEA-COMP:14399"/>
        <dbReference type="ChEBI" id="CHEBI:15378"/>
        <dbReference type="ChEBI" id="CHEBI:24646"/>
        <dbReference type="ChEBI" id="CHEBI:29033"/>
        <dbReference type="ChEBI" id="CHEBI:29034"/>
        <dbReference type="ChEBI" id="CHEBI:132124"/>
        <dbReference type="EC" id="7.1.1.8"/>
    </reaction>
</comment>
<evidence type="ECO:0000256" key="17">
    <source>
        <dbReference type="PIRNR" id="PIRNR000007"/>
    </source>
</evidence>
<evidence type="ECO:0000256" key="6">
    <source>
        <dbReference type="ARBA" id="ARBA00022617"/>
    </source>
</evidence>
<keyword evidence="14 17" id="KW-0408">Iron</keyword>
<evidence type="ECO:0000256" key="12">
    <source>
        <dbReference type="ARBA" id="ARBA00022982"/>
    </source>
</evidence>
<organism evidence="21 22">
    <name type="scientific">Actinopolyspora mzabensis</name>
    <dbReference type="NCBI Taxonomy" id="995066"/>
    <lineage>
        <taxon>Bacteria</taxon>
        <taxon>Bacillati</taxon>
        <taxon>Actinomycetota</taxon>
        <taxon>Actinomycetes</taxon>
        <taxon>Actinopolysporales</taxon>
        <taxon>Actinopolysporaceae</taxon>
        <taxon>Actinopolyspora</taxon>
    </lineage>
</organism>
<keyword evidence="22" id="KW-1185">Reference proteome</keyword>
<evidence type="ECO:0000313" key="21">
    <source>
        <dbReference type="EMBL" id="SDK40673.1"/>
    </source>
</evidence>
<keyword evidence="7 17" id="KW-0679">Respiratory chain</keyword>
<dbReference type="InterPro" id="IPR009056">
    <property type="entry name" value="Cyt_c-like_dom"/>
</dbReference>
<feature type="binding site" description="covalent" evidence="18">
    <location>
        <position position="164"/>
    </location>
    <ligand>
        <name>heme c</name>
        <dbReference type="ChEBI" id="CHEBI:61717"/>
        <label>2</label>
    </ligand>
</feature>
<feature type="binding site" description="covalent" evidence="18">
    <location>
        <position position="65"/>
    </location>
    <ligand>
        <name>heme c</name>
        <dbReference type="ChEBI" id="CHEBI:61717"/>
        <label>1</label>
    </ligand>
</feature>
<evidence type="ECO:0000256" key="11">
    <source>
        <dbReference type="ARBA" id="ARBA00022967"/>
    </source>
</evidence>
<evidence type="ECO:0000259" key="20">
    <source>
        <dbReference type="PROSITE" id="PS51007"/>
    </source>
</evidence>
<dbReference type="PANTHER" id="PTHR33751">
    <property type="entry name" value="CBB3-TYPE CYTOCHROME C OXIDASE SUBUNIT FIXP"/>
    <property type="match status" value="1"/>
</dbReference>
<dbReference type="PIRSF" id="PIRSF000007">
    <property type="entry name" value="Ubiq_cycred_cyc"/>
    <property type="match status" value="1"/>
</dbReference>
<keyword evidence="10" id="KW-0677">Repeat</keyword>
<evidence type="ECO:0000256" key="5">
    <source>
        <dbReference type="ARBA" id="ARBA00022475"/>
    </source>
</evidence>
<evidence type="ECO:0000256" key="8">
    <source>
        <dbReference type="ARBA" id="ARBA00022692"/>
    </source>
</evidence>
<dbReference type="RefSeq" id="WP_092628687.1">
    <property type="nucleotide sequence ID" value="NZ_FNFM01000007.1"/>
</dbReference>
<feature type="binding site" description="covalent" evidence="18">
    <location>
        <position position="161"/>
    </location>
    <ligand>
        <name>heme c</name>
        <dbReference type="ChEBI" id="CHEBI:61717"/>
        <label>2</label>
    </ligand>
</feature>
<keyword evidence="4 17" id="KW-0813">Transport</keyword>
<keyword evidence="11 17" id="KW-1278">Translocase</keyword>
<feature type="binding site" description="covalent" evidence="18">
    <location>
        <position position="68"/>
    </location>
    <ligand>
        <name>heme c</name>
        <dbReference type="ChEBI" id="CHEBI:61717"/>
        <label>1</label>
    </ligand>
</feature>
<feature type="domain" description="Cytochrome c" evidence="20">
    <location>
        <begin position="52"/>
        <end position="226"/>
    </location>
</feature>
<keyword evidence="15 17" id="KW-0472">Membrane</keyword>
<dbReference type="InterPro" id="IPR036909">
    <property type="entry name" value="Cyt_c-like_dom_sf"/>
</dbReference>
<evidence type="ECO:0000256" key="18">
    <source>
        <dbReference type="PIRSR" id="PIRSR000007-50"/>
    </source>
</evidence>
<dbReference type="PANTHER" id="PTHR33751:SF13">
    <property type="entry name" value="CYTOCHROME BC1 COMPLEX CYTOCHROME C SUBUNIT"/>
    <property type="match status" value="1"/>
</dbReference>
<keyword evidence="13 17" id="KW-1133">Transmembrane helix</keyword>
<dbReference type="GO" id="GO:0005886">
    <property type="term" value="C:plasma membrane"/>
    <property type="evidence" value="ECO:0007669"/>
    <property type="project" value="UniProtKB-SubCell"/>
</dbReference>
<comment type="subcellular location">
    <subcellularLocation>
        <location evidence="1 17">Cell membrane</location>
        <topology evidence="1 17">Multi-pass membrane protein</topology>
    </subcellularLocation>
</comment>
<evidence type="ECO:0000256" key="4">
    <source>
        <dbReference type="ARBA" id="ARBA00022448"/>
    </source>
</evidence>
<keyword evidence="12 17" id="KW-0249">Electron transport</keyword>
<sequence>MTTNKKRNRAGSKFRRRLSGVLALGIALVAAGGLYSVLLPEPQTATAAEDPALIRQGKEIYNNACITCHGENLQGVEDRGPGLIGVGGASVHFQVSSGRMPLMRQEAQAQRKPPKYSEEEIQALAAYVQAVGGGPEQPAETGEQLQGDDPARGAELFRLNCASCHNFTGRGIALSSGKYAPNLDPASEKQIYEAMETGPANMPKFSERQLTPDEKKDIIAYVKSVTDGNNNPGGNALGGYGPGPETVVAWVIGLGSLVGLTLWIGARA</sequence>
<dbReference type="GO" id="GO:0008121">
    <property type="term" value="F:quinol-cytochrome-c reductase activity"/>
    <property type="evidence" value="ECO:0007669"/>
    <property type="project" value="UniProtKB-UniRule"/>
</dbReference>